<evidence type="ECO:0000256" key="2">
    <source>
        <dbReference type="RuleBase" id="RU362097"/>
    </source>
</evidence>
<protein>
    <submittedName>
        <fullName evidence="4">NodT family efflux transporter outer membrane factor (OMF) lipoprotein</fullName>
    </submittedName>
</protein>
<evidence type="ECO:0000256" key="3">
    <source>
        <dbReference type="SAM" id="Coils"/>
    </source>
</evidence>
<feature type="signal peptide" evidence="2">
    <location>
        <begin position="1"/>
        <end position="20"/>
    </location>
</feature>
<dbReference type="PANTHER" id="PTHR30203">
    <property type="entry name" value="OUTER MEMBRANE CATION EFFLUX PROTEIN"/>
    <property type="match status" value="1"/>
</dbReference>
<dbReference type="SUPFAM" id="SSF56954">
    <property type="entry name" value="Outer membrane efflux proteins (OEP)"/>
    <property type="match status" value="1"/>
</dbReference>
<comment type="subcellular location">
    <subcellularLocation>
        <location evidence="2">Cell membrane</location>
        <topology evidence="2">Lipid-anchor</topology>
    </subcellularLocation>
</comment>
<comment type="caution">
    <text evidence="4">The sequence shown here is derived from an EMBL/GenBank/DDBJ whole genome shotgun (WGS) entry which is preliminary data.</text>
</comment>
<dbReference type="NCBIfam" id="TIGR01845">
    <property type="entry name" value="outer_NodT"/>
    <property type="match status" value="1"/>
</dbReference>
<accession>A0A840UVN4</accession>
<keyword evidence="2" id="KW-0472">Membrane</keyword>
<dbReference type="InterPro" id="IPR010131">
    <property type="entry name" value="MdtP/NodT-like"/>
</dbReference>
<gene>
    <name evidence="4" type="ORF">HNQ81_003538</name>
</gene>
<dbReference type="AlphaFoldDB" id="A0A840UVN4"/>
<feature type="chain" id="PRO_5033106607" evidence="2">
    <location>
        <begin position="21"/>
        <end position="499"/>
    </location>
</feature>
<dbReference type="InterPro" id="IPR003423">
    <property type="entry name" value="OMP_efflux"/>
</dbReference>
<dbReference type="GO" id="GO:0015562">
    <property type="term" value="F:efflux transmembrane transporter activity"/>
    <property type="evidence" value="ECO:0007669"/>
    <property type="project" value="InterPro"/>
</dbReference>
<dbReference type="Gene3D" id="2.20.200.10">
    <property type="entry name" value="Outer membrane efflux proteins (OEP)"/>
    <property type="match status" value="1"/>
</dbReference>
<keyword evidence="5" id="KW-1185">Reference proteome</keyword>
<reference evidence="4 5" key="1">
    <citation type="submission" date="2020-08" db="EMBL/GenBank/DDBJ databases">
        <title>Genomic Encyclopedia of Type Strains, Phase IV (KMG-IV): sequencing the most valuable type-strain genomes for metagenomic binning, comparative biology and taxonomic classification.</title>
        <authorList>
            <person name="Goeker M."/>
        </authorList>
    </citation>
    <scope>NUCLEOTIDE SEQUENCE [LARGE SCALE GENOMIC DNA]</scope>
    <source>
        <strain evidence="4 5">DSM 28570</strain>
    </source>
</reference>
<proteinExistence type="inferred from homology"/>
<dbReference type="Gene3D" id="1.20.1600.10">
    <property type="entry name" value="Outer membrane efflux proteins (OEP)"/>
    <property type="match status" value="1"/>
</dbReference>
<organism evidence="4 5">
    <name type="scientific">Desulfoprunum benzoelyticum</name>
    <dbReference type="NCBI Taxonomy" id="1506996"/>
    <lineage>
        <taxon>Bacteria</taxon>
        <taxon>Pseudomonadati</taxon>
        <taxon>Thermodesulfobacteriota</taxon>
        <taxon>Desulfobulbia</taxon>
        <taxon>Desulfobulbales</taxon>
        <taxon>Desulfobulbaceae</taxon>
        <taxon>Desulfoprunum</taxon>
    </lineage>
</organism>
<dbReference type="GO" id="GO:0005886">
    <property type="term" value="C:plasma membrane"/>
    <property type="evidence" value="ECO:0007669"/>
    <property type="project" value="UniProtKB-SubCell"/>
</dbReference>
<dbReference type="Pfam" id="PF02321">
    <property type="entry name" value="OEP"/>
    <property type="match status" value="2"/>
</dbReference>
<keyword evidence="2 4" id="KW-0449">Lipoprotein</keyword>
<sequence length="499" mass="53302">MKFAYMFTFIVSVTMIGLQAGCAVGPDFNRPAEPEVAAYTATPFPASTAAAPAALGRAQRFIEGGVVNPQWWHELGSPRLDSLIEEALEASPTLAKAQATLRQAQEVYAARTGDTLYPQVDANLGGLRQRFSPATSGQAGDSREFSLYNAGVGVHYKLDLAGGNRRALEALAANVDYQHYQLEGAQLTLVANVVTTAVTKARLAAQIQATETILEAQEKQLSLTRERVRLGKAAPDEVLAMQTEVEQTRADIPLLRNQFQHSDHLLAVLVGHAPGEKGSPVIPLQEFTLPGYLPLTVPSELVRARPDIQAAEAMLHKANAEYGVAIAKLYPQLNLSANLGSLALNTGGLFGGGSSTWGLIGQLTQPLFNPGLPAEKRAALAAFEAAAANYRYVVLEALRNVADVLRALENDAQRLAALSVADDAAQGSLESMQRQYELGSASYVQLLIAQQQSQQTRILLIEAQASRLVDSAAFYQAMGGGISSPAEAVVEEQPVHTPK</sequence>
<keyword evidence="2" id="KW-0812">Transmembrane</keyword>
<evidence type="ECO:0000256" key="1">
    <source>
        <dbReference type="ARBA" id="ARBA00007613"/>
    </source>
</evidence>
<evidence type="ECO:0000313" key="5">
    <source>
        <dbReference type="Proteomes" id="UP000539642"/>
    </source>
</evidence>
<dbReference type="Proteomes" id="UP000539642">
    <property type="component" value="Unassembled WGS sequence"/>
</dbReference>
<dbReference type="PANTHER" id="PTHR30203:SF33">
    <property type="entry name" value="BLR4455 PROTEIN"/>
    <property type="match status" value="1"/>
</dbReference>
<comment type="similarity">
    <text evidence="1 2">Belongs to the outer membrane factor (OMF) (TC 1.B.17) family.</text>
</comment>
<keyword evidence="3" id="KW-0175">Coiled coil</keyword>
<evidence type="ECO:0000313" key="4">
    <source>
        <dbReference type="EMBL" id="MBB5349775.1"/>
    </source>
</evidence>
<dbReference type="RefSeq" id="WP_183352660.1">
    <property type="nucleotide sequence ID" value="NZ_JACHEO010000048.1"/>
</dbReference>
<keyword evidence="2" id="KW-0732">Signal</keyword>
<feature type="coiled-coil region" evidence="3">
    <location>
        <begin position="200"/>
        <end position="227"/>
    </location>
</feature>
<keyword evidence="2" id="KW-1134">Transmembrane beta strand</keyword>
<dbReference type="EMBL" id="JACHEO010000048">
    <property type="protein sequence ID" value="MBB5349775.1"/>
    <property type="molecule type" value="Genomic_DNA"/>
</dbReference>
<name>A0A840UVN4_9BACT</name>
<keyword evidence="2" id="KW-0564">Palmitate</keyword>